<feature type="compositionally biased region" description="Polar residues" evidence="1">
    <location>
        <begin position="546"/>
        <end position="577"/>
    </location>
</feature>
<comment type="caution">
    <text evidence="2">The sequence shown here is derived from an EMBL/GenBank/DDBJ whole genome shotgun (WGS) entry which is preliminary data.</text>
</comment>
<name>A0A8H7BRC7_9FUNG</name>
<feature type="region of interest" description="Disordered" evidence="1">
    <location>
        <begin position="1"/>
        <end position="20"/>
    </location>
</feature>
<protein>
    <submittedName>
        <fullName evidence="2">Uncharacterized protein</fullName>
    </submittedName>
</protein>
<feature type="compositionally biased region" description="Polar residues" evidence="1">
    <location>
        <begin position="335"/>
        <end position="344"/>
    </location>
</feature>
<feature type="compositionally biased region" description="Acidic residues" evidence="1">
    <location>
        <begin position="316"/>
        <end position="327"/>
    </location>
</feature>
<evidence type="ECO:0000313" key="3">
    <source>
        <dbReference type="Proteomes" id="UP000605846"/>
    </source>
</evidence>
<dbReference type="AlphaFoldDB" id="A0A8H7BRC7"/>
<accession>A0A8H7BRC7</accession>
<feature type="region of interest" description="Disordered" evidence="1">
    <location>
        <begin position="810"/>
        <end position="829"/>
    </location>
</feature>
<feature type="region of interest" description="Disordered" evidence="1">
    <location>
        <begin position="540"/>
        <end position="584"/>
    </location>
</feature>
<dbReference type="EMBL" id="JABAYA010000039">
    <property type="protein sequence ID" value="KAF7728352.1"/>
    <property type="molecule type" value="Genomic_DNA"/>
</dbReference>
<organism evidence="2 3">
    <name type="scientific">Apophysomyces ossiformis</name>
    <dbReference type="NCBI Taxonomy" id="679940"/>
    <lineage>
        <taxon>Eukaryota</taxon>
        <taxon>Fungi</taxon>
        <taxon>Fungi incertae sedis</taxon>
        <taxon>Mucoromycota</taxon>
        <taxon>Mucoromycotina</taxon>
        <taxon>Mucoromycetes</taxon>
        <taxon>Mucorales</taxon>
        <taxon>Mucorineae</taxon>
        <taxon>Mucoraceae</taxon>
        <taxon>Apophysomyces</taxon>
    </lineage>
</organism>
<dbReference type="OrthoDB" id="2685591at2759"/>
<feature type="compositionally biased region" description="Basic and acidic residues" evidence="1">
    <location>
        <begin position="60"/>
        <end position="69"/>
    </location>
</feature>
<gene>
    <name evidence="2" type="ORF">EC973_006293</name>
</gene>
<keyword evidence="3" id="KW-1185">Reference proteome</keyword>
<feature type="region of interest" description="Disordered" evidence="1">
    <location>
        <begin position="297"/>
        <end position="346"/>
    </location>
</feature>
<feature type="region of interest" description="Disordered" evidence="1">
    <location>
        <begin position="49"/>
        <end position="89"/>
    </location>
</feature>
<proteinExistence type="predicted"/>
<feature type="compositionally biased region" description="Basic and acidic residues" evidence="1">
    <location>
        <begin position="1"/>
        <end position="13"/>
    </location>
</feature>
<feature type="compositionally biased region" description="Polar residues" evidence="1">
    <location>
        <begin position="255"/>
        <end position="270"/>
    </location>
</feature>
<feature type="region of interest" description="Disordered" evidence="1">
    <location>
        <begin position="845"/>
        <end position="873"/>
    </location>
</feature>
<feature type="compositionally biased region" description="Low complexity" evidence="1">
    <location>
        <begin position="75"/>
        <end position="87"/>
    </location>
</feature>
<dbReference type="Proteomes" id="UP000605846">
    <property type="component" value="Unassembled WGS sequence"/>
</dbReference>
<evidence type="ECO:0000313" key="2">
    <source>
        <dbReference type="EMBL" id="KAF7728352.1"/>
    </source>
</evidence>
<feature type="compositionally biased region" description="Polar residues" evidence="1">
    <location>
        <begin position="297"/>
        <end position="310"/>
    </location>
</feature>
<feature type="region of interest" description="Disordered" evidence="1">
    <location>
        <begin position="255"/>
        <end position="274"/>
    </location>
</feature>
<evidence type="ECO:0000256" key="1">
    <source>
        <dbReference type="SAM" id="MobiDB-lite"/>
    </source>
</evidence>
<reference evidence="2" key="1">
    <citation type="submission" date="2020-01" db="EMBL/GenBank/DDBJ databases">
        <title>Genome Sequencing of Three Apophysomyces-Like Fungal Strains Confirms a Novel Fungal Genus in the Mucoromycota with divergent Burkholderia-like Endosymbiotic Bacteria.</title>
        <authorList>
            <person name="Stajich J.E."/>
            <person name="Macias A.M."/>
            <person name="Carter-House D."/>
            <person name="Lovett B."/>
            <person name="Kasson L.R."/>
            <person name="Berry K."/>
            <person name="Grigoriev I."/>
            <person name="Chang Y."/>
            <person name="Spatafora J."/>
            <person name="Kasson M.T."/>
        </authorList>
    </citation>
    <scope>NUCLEOTIDE SEQUENCE</scope>
    <source>
        <strain evidence="2">NRRL A-21654</strain>
    </source>
</reference>
<sequence>MTRSDADRKKSDKSGWNTNFWNEQIAQVDNDNALKSVYWNTQDILGQLANNKTDNDESQEEKSENEWKNIEVNQTTSSDTDTASTKTNNLEDTCKVEMLIDLGSDDDKEYNHLPENRGARRQYDLAELSNVLSIDGGHSGINDLLNSDLLGSTIVHVGQPSNNQLAEEKEVGIAAKDHKVITKNGIETVTSGKTDLFTSDAAKTVPEVGTDSCIKQTDASNDVDEDSKLADFDSKATNLTATAVIELKIGRNHTFNTNGGPHQAIDSSVKSTDKVEKQTTTDIVPSLSEHIMETNNSLINNDSNEDQLSCHSEGLTDNESDYISDDATDNKTEPGDNSTVNSSDGSDKITISLHSLLGQQQNNNLKKGPEIIECSLADLVLGRKSATIQKYLSAWKRPDGQAQNETTVTKVPVTTEVERVHANGPSSAEPISVDGTQNKRAIISTEDLPVEVTQQLSREDDMFDKQRTTIAAENTLDLHLFDAVNASAVPSEQSANCTDVTTAVPQDPANVASTTASEMLERPDDAPMAVLQKDRLATDETPLIANENTVQNTNSVQSRNDSSTHITQNSEKNSQIEQPYPGNDFSVKAGNAGGHLATSTVSLQDCATSTESGINEEPTHVDSLISVGNSVNVEVDEMLQDKSTNTIHTSNNSKFNVNAPEFKLDAPEFRLDAPEFKLDAPEFKLEAPEFKLDAPELKVDAPEFRLDAPAFNPEAPEFNPTATQLSNNVSPGLHQELIAQALPPEAQNLAQVGTGCSESWSSAHMNTSTPEKLNGFSVTAKEFKPQSDTFTLQNGTIAKGSIESVRDLTNTNQKGSVDSPKSGLYRGRNHSDVTTASTISISRSQFSSVADETGSRLNTSPSGVSSSTANKDPFDFEPHEYYESIESFNSSNDRHDMYQTAKVYPYYPPTYNTYQAHDNPYISSHMSFGPPSTMHGMASGSQRVAGYPTCVVERTVVYHYGPSPSNLPTTTTTYASAPPPWHP</sequence>
<feature type="compositionally biased region" description="Polar residues" evidence="1">
    <location>
        <begin position="855"/>
        <end position="870"/>
    </location>
</feature>